<accession>A0ABV9RU56</accession>
<protein>
    <submittedName>
        <fullName evidence="1">Uncharacterized protein</fullName>
    </submittedName>
</protein>
<keyword evidence="2" id="KW-1185">Reference proteome</keyword>
<gene>
    <name evidence="1" type="ORF">ACFPCV_04965</name>
</gene>
<name>A0ABV9RU56_9PSEU</name>
<evidence type="ECO:0000313" key="2">
    <source>
        <dbReference type="Proteomes" id="UP001595859"/>
    </source>
</evidence>
<dbReference type="EMBL" id="JBHSIS010000002">
    <property type="protein sequence ID" value="MFC4852847.1"/>
    <property type="molecule type" value="Genomic_DNA"/>
</dbReference>
<evidence type="ECO:0000313" key="1">
    <source>
        <dbReference type="EMBL" id="MFC4852847.1"/>
    </source>
</evidence>
<proteinExistence type="predicted"/>
<dbReference type="Proteomes" id="UP001595859">
    <property type="component" value="Unassembled WGS sequence"/>
</dbReference>
<dbReference type="RefSeq" id="WP_378054800.1">
    <property type="nucleotide sequence ID" value="NZ_JBHSIS010000002.1"/>
</dbReference>
<comment type="caution">
    <text evidence="1">The sequence shown here is derived from an EMBL/GenBank/DDBJ whole genome shotgun (WGS) entry which is preliminary data.</text>
</comment>
<sequence length="277" mass="30822">MIADGRQDATLDLDDGSFVTPEADLERLLHEHVKDVGAEFRVFVFPHLHLDVLARRSHFQIAKGDAVVHHTLEPLVAELKDTVNSFVRWPEGQLRSTAHLLMQAVFQRPGDAGTVYLQCARVATFAQLPWGAIVRDRYCTILLERLQADDQVAPAVADEVLTFLLPRKALRVRLVHCGLSFLGRDPASDPNLVAKLQVLVDTDFATQEPVAALEAWLRLTELGLVAQGVLSSPAALFRLIAPAAIRESRRELITRVRWAITDLGAQDDLPEAWRTQP</sequence>
<reference evidence="2" key="1">
    <citation type="journal article" date="2019" name="Int. J. Syst. Evol. Microbiol.">
        <title>The Global Catalogue of Microorganisms (GCM) 10K type strain sequencing project: providing services to taxonomists for standard genome sequencing and annotation.</title>
        <authorList>
            <consortium name="The Broad Institute Genomics Platform"/>
            <consortium name="The Broad Institute Genome Sequencing Center for Infectious Disease"/>
            <person name="Wu L."/>
            <person name="Ma J."/>
        </authorList>
    </citation>
    <scope>NUCLEOTIDE SEQUENCE [LARGE SCALE GENOMIC DNA]</scope>
    <source>
        <strain evidence="2">ZS-22-S1</strain>
    </source>
</reference>
<organism evidence="1 2">
    <name type="scientific">Actinophytocola glycyrrhizae</name>
    <dbReference type="NCBI Taxonomy" id="2044873"/>
    <lineage>
        <taxon>Bacteria</taxon>
        <taxon>Bacillati</taxon>
        <taxon>Actinomycetota</taxon>
        <taxon>Actinomycetes</taxon>
        <taxon>Pseudonocardiales</taxon>
        <taxon>Pseudonocardiaceae</taxon>
    </lineage>
</organism>